<feature type="domain" description="GmrSD restriction endonucleases C-terminal" evidence="2">
    <location>
        <begin position="443"/>
        <end position="584"/>
    </location>
</feature>
<evidence type="ECO:0000313" key="5">
    <source>
        <dbReference type="Proteomes" id="UP001589766"/>
    </source>
</evidence>
<dbReference type="RefSeq" id="WP_378041213.1">
    <property type="nucleotide sequence ID" value="NZ_JBHLWH010000026.1"/>
</dbReference>
<dbReference type="InterPro" id="IPR004919">
    <property type="entry name" value="GmrSD_N"/>
</dbReference>
<dbReference type="InterPro" id="IPR040843">
    <property type="entry name" value="RAMA"/>
</dbReference>
<protein>
    <submittedName>
        <fullName evidence="4">DUF262 domain-containing protein</fullName>
    </submittedName>
</protein>
<evidence type="ECO:0000259" key="1">
    <source>
        <dbReference type="Pfam" id="PF03235"/>
    </source>
</evidence>
<gene>
    <name evidence="4" type="ORF">ACFFIO_08800</name>
</gene>
<name>A0ABV6F5B1_9MICC</name>
<organism evidence="4 5">
    <name type="scientific">Citricoccus parietis</name>
    <dbReference type="NCBI Taxonomy" id="592307"/>
    <lineage>
        <taxon>Bacteria</taxon>
        <taxon>Bacillati</taxon>
        <taxon>Actinomycetota</taxon>
        <taxon>Actinomycetes</taxon>
        <taxon>Micrococcales</taxon>
        <taxon>Micrococcaceae</taxon>
        <taxon>Citricoccus</taxon>
    </lineage>
</organism>
<evidence type="ECO:0000259" key="3">
    <source>
        <dbReference type="Pfam" id="PF18755"/>
    </source>
</evidence>
<dbReference type="PANTHER" id="PTHR35149">
    <property type="entry name" value="SLL5132 PROTEIN"/>
    <property type="match status" value="1"/>
</dbReference>
<dbReference type="InterPro" id="IPR011089">
    <property type="entry name" value="GmrSD_C"/>
</dbReference>
<dbReference type="PANTHER" id="PTHR35149:SF1">
    <property type="entry name" value="DUF5655 DOMAIN-CONTAINING PROTEIN"/>
    <property type="match status" value="1"/>
</dbReference>
<keyword evidence="5" id="KW-1185">Reference proteome</keyword>
<evidence type="ECO:0000259" key="2">
    <source>
        <dbReference type="Pfam" id="PF07510"/>
    </source>
</evidence>
<evidence type="ECO:0000313" key="4">
    <source>
        <dbReference type="EMBL" id="MFC0248601.1"/>
    </source>
</evidence>
<proteinExistence type="predicted"/>
<dbReference type="EMBL" id="JBHLWH010000026">
    <property type="protein sequence ID" value="MFC0248601.1"/>
    <property type="molecule type" value="Genomic_DNA"/>
</dbReference>
<dbReference type="Proteomes" id="UP001589766">
    <property type="component" value="Unassembled WGS sequence"/>
</dbReference>
<accession>A0ABV6F5B1</accession>
<sequence length="706" mass="80179">METRKRTPLELFNLPQHFNIPLFQRPYVWEEEEQWAPLWQDIRRTVENRMRTPFKPVSHFLGAVVLQAAEPASGNMGVWNVVDGQQRLTTLQLLMDATSALLRDAGWDSPAQQLEGLTHNPSHYIAHGESPLKVRHLNKDRAAFDEVMNADPSLSYDELVNHGSRIARAHRYFRRVTEEWLGSPNDPAFALRADHLAEVLQGGLQLVSIDLTPDEDSQEIFETLNARGTPLTAADLVRNFVFQRLEGEGADSKSAYERDWPFETKFWESSVSVGRQKVGRSSLFLNQWLISRLGDEVSPHNTFSAFKRYVNNTGDSMKDLLPRIRRQADMYESWTEAAAKNDGHLSAVEMAVYRMRASGVELLKPLLLFLTDPLRNIPPAVAEEIIRSTESWVYRRQLLRLSNSDLGRIVAEVIRSIQNTADADLVDRVTTHLTRLNVTSTYWPGDMEVRSALATESVYRRYPRARMRMILESAENFYRSETHQPQVERNRLPIEHVLPQSWQESWPAGTPEEVEARSSRVHRLGNLTLLTQSLNSKVSNAAWDIKRKALLQHNTLTLTGRILSETENSGWDETLIDRRTDELIGTLLQVWPTPYGHQGTVVDPQAKSVEGIDLRHLIDAGVLSVGETLHSTHRDFPGSTATVLDGGKLEVQGKTYASPSAAAKSLRKRATNGWYFWAIRDGQRLMNVRAEFIAQRQLPPTLPIAE</sequence>
<dbReference type="Pfam" id="PF03235">
    <property type="entry name" value="GmrSD_N"/>
    <property type="match status" value="1"/>
</dbReference>
<feature type="domain" description="GmrSD restriction endonucleases N-terminal" evidence="1">
    <location>
        <begin position="10"/>
        <end position="242"/>
    </location>
</feature>
<reference evidence="4 5" key="1">
    <citation type="submission" date="2024-09" db="EMBL/GenBank/DDBJ databases">
        <authorList>
            <person name="Sun Q."/>
            <person name="Mori K."/>
        </authorList>
    </citation>
    <scope>NUCLEOTIDE SEQUENCE [LARGE SCALE GENOMIC DNA]</scope>
    <source>
        <strain evidence="4 5">CCM 7609</strain>
    </source>
</reference>
<feature type="domain" description="RAMA" evidence="3">
    <location>
        <begin position="607"/>
        <end position="697"/>
    </location>
</feature>
<comment type="caution">
    <text evidence="4">The sequence shown here is derived from an EMBL/GenBank/DDBJ whole genome shotgun (WGS) entry which is preliminary data.</text>
</comment>
<dbReference type="Pfam" id="PF07510">
    <property type="entry name" value="GmrSD_C"/>
    <property type="match status" value="1"/>
</dbReference>
<dbReference type="Pfam" id="PF18755">
    <property type="entry name" value="RAMA"/>
    <property type="match status" value="1"/>
</dbReference>